<evidence type="ECO:0000256" key="5">
    <source>
        <dbReference type="PROSITE-ProRule" id="PRU10141"/>
    </source>
</evidence>
<dbReference type="Gene3D" id="1.10.510.10">
    <property type="entry name" value="Transferase(Phosphotransferase) domain 1"/>
    <property type="match status" value="1"/>
</dbReference>
<feature type="region of interest" description="Disordered" evidence="6">
    <location>
        <begin position="470"/>
        <end position="496"/>
    </location>
</feature>
<keyword evidence="2 5" id="KW-0547">Nucleotide-binding</keyword>
<feature type="compositionally biased region" description="Low complexity" evidence="6">
    <location>
        <begin position="253"/>
        <end position="265"/>
    </location>
</feature>
<dbReference type="InterPro" id="IPR000719">
    <property type="entry name" value="Prot_kinase_dom"/>
</dbReference>
<dbReference type="PROSITE" id="PS00108">
    <property type="entry name" value="PROTEIN_KINASE_ST"/>
    <property type="match status" value="1"/>
</dbReference>
<feature type="compositionally biased region" description="Low complexity" evidence="6">
    <location>
        <begin position="431"/>
        <end position="448"/>
    </location>
</feature>
<proteinExistence type="predicted"/>
<dbReference type="GO" id="GO:0004674">
    <property type="term" value="F:protein serine/threonine kinase activity"/>
    <property type="evidence" value="ECO:0007669"/>
    <property type="project" value="TreeGrafter"/>
</dbReference>
<evidence type="ECO:0000256" key="3">
    <source>
        <dbReference type="ARBA" id="ARBA00022777"/>
    </source>
</evidence>
<evidence type="ECO:0000313" key="8">
    <source>
        <dbReference type="EMBL" id="KAG2433365.1"/>
    </source>
</evidence>
<protein>
    <recommendedName>
        <fullName evidence="7">Protein kinase domain-containing protein</fullName>
    </recommendedName>
</protein>
<evidence type="ECO:0000256" key="1">
    <source>
        <dbReference type="ARBA" id="ARBA00022679"/>
    </source>
</evidence>
<dbReference type="SMART" id="SM00220">
    <property type="entry name" value="S_TKc"/>
    <property type="match status" value="1"/>
</dbReference>
<feature type="region of interest" description="Disordered" evidence="6">
    <location>
        <begin position="431"/>
        <end position="453"/>
    </location>
</feature>
<organism evidence="8 9">
    <name type="scientific">Chlamydomonas incerta</name>
    <dbReference type="NCBI Taxonomy" id="51695"/>
    <lineage>
        <taxon>Eukaryota</taxon>
        <taxon>Viridiplantae</taxon>
        <taxon>Chlorophyta</taxon>
        <taxon>core chlorophytes</taxon>
        <taxon>Chlorophyceae</taxon>
        <taxon>CS clade</taxon>
        <taxon>Chlamydomonadales</taxon>
        <taxon>Chlamydomonadaceae</taxon>
        <taxon>Chlamydomonas</taxon>
    </lineage>
</organism>
<dbReference type="PROSITE" id="PS00107">
    <property type="entry name" value="PROTEIN_KINASE_ATP"/>
    <property type="match status" value="1"/>
</dbReference>
<dbReference type="SUPFAM" id="SSF56112">
    <property type="entry name" value="Protein kinase-like (PK-like)"/>
    <property type="match status" value="1"/>
</dbReference>
<keyword evidence="9" id="KW-1185">Reference proteome</keyword>
<evidence type="ECO:0000256" key="6">
    <source>
        <dbReference type="SAM" id="MobiDB-lite"/>
    </source>
</evidence>
<dbReference type="InterPro" id="IPR051681">
    <property type="entry name" value="Ser/Thr_Kinases-Pseudokinases"/>
</dbReference>
<feature type="domain" description="Protein kinase" evidence="7">
    <location>
        <begin position="633"/>
        <end position="920"/>
    </location>
</feature>
<dbReference type="PROSITE" id="PS50011">
    <property type="entry name" value="PROTEIN_KINASE_DOM"/>
    <property type="match status" value="1"/>
</dbReference>
<evidence type="ECO:0000259" key="7">
    <source>
        <dbReference type="PROSITE" id="PS50011"/>
    </source>
</evidence>
<dbReference type="Proteomes" id="UP000650467">
    <property type="component" value="Unassembled WGS sequence"/>
</dbReference>
<dbReference type="AlphaFoldDB" id="A0A835T6G7"/>
<gene>
    <name evidence="8" type="ORF">HXX76_008426</name>
</gene>
<dbReference type="InterPro" id="IPR008271">
    <property type="entry name" value="Ser/Thr_kinase_AS"/>
</dbReference>
<feature type="binding site" evidence="5">
    <location>
        <position position="660"/>
    </location>
    <ligand>
        <name>ATP</name>
        <dbReference type="ChEBI" id="CHEBI:30616"/>
    </ligand>
</feature>
<dbReference type="InterPro" id="IPR017441">
    <property type="entry name" value="Protein_kinase_ATP_BS"/>
</dbReference>
<dbReference type="EMBL" id="JAEHOC010000019">
    <property type="protein sequence ID" value="KAG2433365.1"/>
    <property type="molecule type" value="Genomic_DNA"/>
</dbReference>
<reference evidence="8" key="1">
    <citation type="journal article" date="2020" name="bioRxiv">
        <title>Comparative genomics of Chlamydomonas.</title>
        <authorList>
            <person name="Craig R.J."/>
            <person name="Hasan A.R."/>
            <person name="Ness R.W."/>
            <person name="Keightley P.D."/>
        </authorList>
    </citation>
    <scope>NUCLEOTIDE SEQUENCE</scope>
    <source>
        <strain evidence="8">SAG 7.73</strain>
    </source>
</reference>
<keyword evidence="3" id="KW-0418">Kinase</keyword>
<accession>A0A835T6G7</accession>
<feature type="region of interest" description="Disordered" evidence="6">
    <location>
        <begin position="250"/>
        <end position="288"/>
    </location>
</feature>
<dbReference type="Gene3D" id="3.30.200.20">
    <property type="entry name" value="Phosphorylase Kinase, domain 1"/>
    <property type="match status" value="1"/>
</dbReference>
<name>A0A835T6G7_CHLIN</name>
<comment type="caution">
    <text evidence="8">The sequence shown here is derived from an EMBL/GenBank/DDBJ whole genome shotgun (WGS) entry which is preliminary data.</text>
</comment>
<feature type="compositionally biased region" description="Low complexity" evidence="6">
    <location>
        <begin position="275"/>
        <end position="284"/>
    </location>
</feature>
<keyword evidence="4 5" id="KW-0067">ATP-binding</keyword>
<dbReference type="InterPro" id="IPR011009">
    <property type="entry name" value="Kinase-like_dom_sf"/>
</dbReference>
<evidence type="ECO:0000256" key="4">
    <source>
        <dbReference type="ARBA" id="ARBA00022840"/>
    </source>
</evidence>
<dbReference type="PANTHER" id="PTHR44329">
    <property type="entry name" value="SERINE/THREONINE-PROTEIN KINASE TNNI3K-RELATED"/>
    <property type="match status" value="1"/>
</dbReference>
<sequence length="929" mass="94428">MLHLGQAGKSVDVATGSELALALNDAAVDRVVVVAPTLTVSDRDFDGINVADLPVRLFRNVTGASTDPVLWPRVTLGGVDKVVLGNGVWLTFTQLVMRPADWDEAAFRSPRFRLLLATPPGTKAVMMIRGGCLNLLYGVPPAFAEPYTNSFPRPPELPGVQRSEFINVSERVPPFNEWAGVMRYTDGAIDATVADPVTGSFHSLNYIQWFYDSWLVCDTYISAGCMSAYLDPVPCFLAVVKGRKPFGGAATPNGTASSGNNATTAGTGGGGRGRAAGSADNDGAWDGGGGGGLSTGQMVGAVVGGVVGGLAAAAALAWAWVAWRRRRRADGWGCTSGGGGGGGGGGGTSGVSSCSGGLPELEHKGAEAAVQLGLAAAVPSSGRHHQKPWAWRARGGGGGGGGGGDLCCRLDDAAADVEGAPQVIVAAATTTSSGGTATWTAANGSSNSSGGGGACDGGLRQWARLANGGCEEGSSGAGPGTGAASSRDAGPVDSGGGSGAACGAAAGMAAMATAVAVPACAGNGVPSGQCGGGSKGLGLSEEVVGYRTPLRPDLATDVQVDDGLGGALLAADNTGLEQVVSSIAGGGEGGGDVGADGAAAQAAAGVGTGATGLAAGGASRRRLTPAAGPDVVEVLPVVLGKGGYGRVFEGRYRGMRVAVKQVLTASGAFGMAQGATADARRGQSSTSIQEMQDAVAQAFAQEVDVLGRCDHPNIARLYAACLTPPKLALVMELADTSLDKLLFREYAGSLMPLGKVLHIATQIALGLCYLHPTIVHRDLKPANVLINNPNSDTPVVKLTDFGIARIYESTRPTVSPESGTVTHMAPECFDVANNVITHRADIYSFGVVVWTLLSGQEPWQDLRSGVEVAVKLAMYQQRLPLGAIPQHRRSAKLDRLLSQCWEADPLRRPAAADISKELVLLRQMSWANR</sequence>
<dbReference type="PANTHER" id="PTHR44329:SF214">
    <property type="entry name" value="PROTEIN KINASE DOMAIN-CONTAINING PROTEIN"/>
    <property type="match status" value="1"/>
</dbReference>
<evidence type="ECO:0000313" key="9">
    <source>
        <dbReference type="Proteomes" id="UP000650467"/>
    </source>
</evidence>
<dbReference type="Pfam" id="PF00069">
    <property type="entry name" value="Pkinase"/>
    <property type="match status" value="1"/>
</dbReference>
<evidence type="ECO:0000256" key="2">
    <source>
        <dbReference type="ARBA" id="ARBA00022741"/>
    </source>
</evidence>
<keyword evidence="1" id="KW-0808">Transferase</keyword>
<dbReference type="OrthoDB" id="2013833at2759"/>
<dbReference type="GO" id="GO:0005524">
    <property type="term" value="F:ATP binding"/>
    <property type="evidence" value="ECO:0007669"/>
    <property type="project" value="UniProtKB-UniRule"/>
</dbReference>